<dbReference type="Gene3D" id="2.60.40.1930">
    <property type="match status" value="1"/>
</dbReference>
<dbReference type="EMBL" id="JAASQL010000002">
    <property type="protein sequence ID" value="NIJ45523.1"/>
    <property type="molecule type" value="Genomic_DNA"/>
</dbReference>
<evidence type="ECO:0000256" key="1">
    <source>
        <dbReference type="SAM" id="SignalP"/>
    </source>
</evidence>
<sequence>MKKILLISITFCLASFTIITTTDFLDKVQQKLGNYTKNHPEKIYIQTDKPFYSTDEDLWFSTYLVNGITHQKTDKSKVVHVELINAKDSIVSKRKLFFNNTIASGDFKINKNWKPGTYILRAYTKYMQNQSSDYFFQKEIPIYNIEEQDNLATVTKEVTPTPTPVQQAKETVKPTRPNIRFYPEGGNLIAETANKIAFEVKDKRFSQVNLNGTIKDQNHNEIVEFKTLELGLGSFIFIPELNKNYYASVFINGKEEKYFLPKILPTGYTLGATNNGQHIIIQNSSTTETGLKDTYLVAHQRGHLLYKNFETENKTSNVIKIATKELADGVVNITLFNAKGNPVAERLIFIDNPDNNLTLNINAPEASVEARKKITIQLDVKNTDNKSVAGNLSMAVRDLKAYPYNTRSGNIKSWLLLNSDLRGSVKNPGYFFEKENDLKRRYLLDLLLMTHGWRRFTWTDLLTKQDTITPKFKPETGLFIAGTTKQLKKPYQAFAAPTRLTFFTKNIFQEPIRQSDTLGKFKFGPYVFFDSMPVIIESRMEDFKSTRRKSRNVVILVDKDRSTPKIEKNVFFNKIEKEDKELEVANFVKVTKYIKEEKFRYNKEVEKLNEITLIAKRKTEEQQRQEDMNNLTDYGEPMNGERLDLLNDFNSPGSYTAFDIVSQMNGVFTTGDSIYLRRSSNPAKIVLDNLEIDGSFLQSINGDEISFIDVLQGSDAATFSNGGNGVIALYSNTGNVGSRNIKRKPGIIDFQAEGFYTARKFYAPDHVNDFELLNKSDLRTTLHWEPIIRTNNNGATEVSFYTSDIRSDYIIEVEGISDNGTPIHGIKTFNVE</sequence>
<protein>
    <recommendedName>
        <fullName evidence="4">TonB-dependent Receptor Plug Domain</fullName>
    </recommendedName>
</protein>
<evidence type="ECO:0000313" key="3">
    <source>
        <dbReference type="Proteomes" id="UP000745859"/>
    </source>
</evidence>
<dbReference type="RefSeq" id="WP_167187725.1">
    <property type="nucleotide sequence ID" value="NZ_JAASQL010000002.1"/>
</dbReference>
<name>A0ABX0U9L4_9FLAO</name>
<keyword evidence="3" id="KW-1185">Reference proteome</keyword>
<dbReference type="Proteomes" id="UP000745859">
    <property type="component" value="Unassembled WGS sequence"/>
</dbReference>
<evidence type="ECO:0000313" key="2">
    <source>
        <dbReference type="EMBL" id="NIJ45523.1"/>
    </source>
</evidence>
<comment type="caution">
    <text evidence="2">The sequence shown here is derived from an EMBL/GenBank/DDBJ whole genome shotgun (WGS) entry which is preliminary data.</text>
</comment>
<reference evidence="2 3" key="1">
    <citation type="submission" date="2020-03" db="EMBL/GenBank/DDBJ databases">
        <title>Genomic Encyclopedia of Type Strains, Phase IV (KMG-IV): sequencing the most valuable type-strain genomes for metagenomic binning, comparative biology and taxonomic classification.</title>
        <authorList>
            <person name="Goeker M."/>
        </authorList>
    </citation>
    <scope>NUCLEOTIDE SEQUENCE [LARGE SCALE GENOMIC DNA]</scope>
    <source>
        <strain evidence="2 3">DSM 101599</strain>
    </source>
</reference>
<gene>
    <name evidence="2" type="ORF">FHR24_001991</name>
</gene>
<proteinExistence type="predicted"/>
<organism evidence="2 3">
    <name type="scientific">Wenyingzhuangia heitensis</name>
    <dbReference type="NCBI Taxonomy" id="1487859"/>
    <lineage>
        <taxon>Bacteria</taxon>
        <taxon>Pseudomonadati</taxon>
        <taxon>Bacteroidota</taxon>
        <taxon>Flavobacteriia</taxon>
        <taxon>Flavobacteriales</taxon>
        <taxon>Flavobacteriaceae</taxon>
        <taxon>Wenyingzhuangia</taxon>
    </lineage>
</organism>
<accession>A0ABX0U9L4</accession>
<feature type="chain" id="PRO_5046796394" description="TonB-dependent Receptor Plug Domain" evidence="1">
    <location>
        <begin position="21"/>
        <end position="832"/>
    </location>
</feature>
<feature type="signal peptide" evidence="1">
    <location>
        <begin position="1"/>
        <end position="20"/>
    </location>
</feature>
<evidence type="ECO:0008006" key="4">
    <source>
        <dbReference type="Google" id="ProtNLM"/>
    </source>
</evidence>
<keyword evidence="1" id="KW-0732">Signal</keyword>